<name>A0A923PM22_9BACT</name>
<dbReference type="RefSeq" id="WP_187468007.1">
    <property type="nucleotide sequence ID" value="NZ_JAUFQK010000068.1"/>
</dbReference>
<proteinExistence type="predicted"/>
<protein>
    <submittedName>
        <fullName evidence="1">RHS repeat-associated core domain-containing protein</fullName>
    </submittedName>
</protein>
<accession>A0A923PM22</accession>
<dbReference type="AlphaFoldDB" id="A0A923PM22"/>
<dbReference type="NCBIfam" id="TIGR03696">
    <property type="entry name" value="Rhs_assc_core"/>
    <property type="match status" value="1"/>
</dbReference>
<reference evidence="1" key="1">
    <citation type="submission" date="2020-08" db="EMBL/GenBank/DDBJ databases">
        <title>Lewinella bacteria from marine environments.</title>
        <authorList>
            <person name="Zhong Y."/>
        </authorList>
    </citation>
    <scope>NUCLEOTIDE SEQUENCE</scope>
    <source>
        <strain evidence="1">KCTC 42187</strain>
    </source>
</reference>
<dbReference type="Proteomes" id="UP000650081">
    <property type="component" value="Unassembled WGS sequence"/>
</dbReference>
<dbReference type="EMBL" id="JACSIT010000142">
    <property type="protein sequence ID" value="MBC6995924.1"/>
    <property type="molecule type" value="Genomic_DNA"/>
</dbReference>
<dbReference type="Gene3D" id="2.180.10.10">
    <property type="entry name" value="RHS repeat-associated core"/>
    <property type="match status" value="1"/>
</dbReference>
<keyword evidence="2" id="KW-1185">Reference proteome</keyword>
<sequence length="433" mass="48548">MKVSNIPFSPTKLKFSFRLPQSTLPNKITSNANIQSGTTVFEAKTQIVLEANFQVHLGATFTADIVPCAGGAAWQYEYFLQDHLGNNRVLFADENGNNLIEATEVLQENHYYPFGMEMHGGWLAEPGVEQRYGYNGKELHEEVGWHDYGARWYDAAVGRWNAVDPLAEKMSNWSPYNYVYNNPIAYIDPLGLSPYTYNWATEQYEDNEGNSVDWNTVYSSIQGGAETRINASIALDESAEITTSRLGKILNHTTQIYARQGFGPNLFKFKILTSIEGRRARGASKEELFLAIIRSSTKGRYPGFSEVAFNGITRGYGGADLNSGPNGYQSWVNLTNVSDNIQGTFMDYDAGYIIAHELLHQIVLKANLIYNGVNPRYSSDGPFGIEDHYDEPLNLNTHGQIIGPLSPGSSKETILPVHRNLIRLYISYLKYKQ</sequence>
<organism evidence="1 2">
    <name type="scientific">Neolewinella lacunae</name>
    <dbReference type="NCBI Taxonomy" id="1517758"/>
    <lineage>
        <taxon>Bacteria</taxon>
        <taxon>Pseudomonadati</taxon>
        <taxon>Bacteroidota</taxon>
        <taxon>Saprospiria</taxon>
        <taxon>Saprospirales</taxon>
        <taxon>Lewinellaceae</taxon>
        <taxon>Neolewinella</taxon>
    </lineage>
</organism>
<evidence type="ECO:0000313" key="2">
    <source>
        <dbReference type="Proteomes" id="UP000650081"/>
    </source>
</evidence>
<gene>
    <name evidence="1" type="ORF">H9S92_17280</name>
</gene>
<dbReference type="PANTHER" id="PTHR32305">
    <property type="match status" value="1"/>
</dbReference>
<dbReference type="InterPro" id="IPR050708">
    <property type="entry name" value="T6SS_VgrG/RHS"/>
</dbReference>
<dbReference type="InterPro" id="IPR022385">
    <property type="entry name" value="Rhs_assc_core"/>
</dbReference>
<evidence type="ECO:0000313" key="1">
    <source>
        <dbReference type="EMBL" id="MBC6995924.1"/>
    </source>
</evidence>
<comment type="caution">
    <text evidence="1">The sequence shown here is derived from an EMBL/GenBank/DDBJ whole genome shotgun (WGS) entry which is preliminary data.</text>
</comment>
<dbReference type="PANTHER" id="PTHR32305:SF15">
    <property type="entry name" value="PROTEIN RHSA-RELATED"/>
    <property type="match status" value="1"/>
</dbReference>
<dbReference type="NCBIfam" id="NF045639">
    <property type="entry name" value="GCX_COOH"/>
    <property type="match status" value="1"/>
</dbReference>
<dbReference type="InterPro" id="IPR055015">
    <property type="entry name" value="GCX_COOH"/>
</dbReference>